<dbReference type="PANTHER" id="PTHR12403">
    <property type="entry name" value="TRAFFICKING PROTEIN PARTICLE COMPLEX SUBUNIT 2"/>
    <property type="match status" value="1"/>
</dbReference>
<dbReference type="InterPro" id="IPR011012">
    <property type="entry name" value="Longin-like_dom_sf"/>
</dbReference>
<dbReference type="InterPro" id="IPR044760">
    <property type="entry name" value="TRAPPC2L"/>
</dbReference>
<accession>A0A1X6PFI1</accession>
<reference evidence="4 5" key="1">
    <citation type="submission" date="2017-03" db="EMBL/GenBank/DDBJ databases">
        <title>WGS assembly of Porphyra umbilicalis.</title>
        <authorList>
            <person name="Brawley S.H."/>
            <person name="Blouin N.A."/>
            <person name="Ficko-Blean E."/>
            <person name="Wheeler G.L."/>
            <person name="Lohr M."/>
            <person name="Goodson H.V."/>
            <person name="Jenkins J.W."/>
            <person name="Blaby-Haas C.E."/>
            <person name="Helliwell K.E."/>
            <person name="Chan C."/>
            <person name="Marriage T."/>
            <person name="Bhattacharya D."/>
            <person name="Klein A.S."/>
            <person name="Badis Y."/>
            <person name="Brodie J."/>
            <person name="Cao Y."/>
            <person name="Collen J."/>
            <person name="Dittami S.M."/>
            <person name="Gachon C.M."/>
            <person name="Green B.R."/>
            <person name="Karpowicz S."/>
            <person name="Kim J.W."/>
            <person name="Kudahl U."/>
            <person name="Lin S."/>
            <person name="Michel G."/>
            <person name="Mittag M."/>
            <person name="Olson B.J."/>
            <person name="Pangilinan J."/>
            <person name="Peng Y."/>
            <person name="Qiu H."/>
            <person name="Shu S."/>
            <person name="Singer J.T."/>
            <person name="Smith A.G."/>
            <person name="Sprecher B.N."/>
            <person name="Wagner V."/>
            <person name="Wang W."/>
            <person name="Wang Z.-Y."/>
            <person name="Yan J."/>
            <person name="Yarish C."/>
            <person name="Zoeuner-Riek S."/>
            <person name="Zhuang Y."/>
            <person name="Zou Y."/>
            <person name="Lindquist E.A."/>
            <person name="Grimwood J."/>
            <person name="Barry K."/>
            <person name="Rokhsar D.S."/>
            <person name="Schmutz J."/>
            <person name="Stiller J.W."/>
            <person name="Grossman A.R."/>
            <person name="Prochnik S.E."/>
        </authorList>
    </citation>
    <scope>NUCLEOTIDE SEQUENCE [LARGE SCALE GENOMIC DNA]</scope>
    <source>
        <strain evidence="4">4086291</strain>
    </source>
</reference>
<organism evidence="4 5">
    <name type="scientific">Porphyra umbilicalis</name>
    <name type="common">Purple laver</name>
    <name type="synonym">Red alga</name>
    <dbReference type="NCBI Taxonomy" id="2786"/>
    <lineage>
        <taxon>Eukaryota</taxon>
        <taxon>Rhodophyta</taxon>
        <taxon>Bangiophyceae</taxon>
        <taxon>Bangiales</taxon>
        <taxon>Bangiaceae</taxon>
        <taxon>Porphyra</taxon>
    </lineage>
</organism>
<dbReference type="InterPro" id="IPR006722">
    <property type="entry name" value="Sedlin"/>
</dbReference>
<dbReference type="Proteomes" id="UP000218209">
    <property type="component" value="Unassembled WGS sequence"/>
</dbReference>
<dbReference type="GO" id="GO:0005737">
    <property type="term" value="C:cytoplasm"/>
    <property type="evidence" value="ECO:0007669"/>
    <property type="project" value="GOC"/>
</dbReference>
<dbReference type="EMBL" id="KV918790">
    <property type="protein sequence ID" value="OSX79496.1"/>
    <property type="molecule type" value="Genomic_DNA"/>
</dbReference>
<comment type="similarity">
    <text evidence="1">Belongs to the TRAPP small subunits family. Sedlin subfamily.</text>
</comment>
<evidence type="ECO:0000313" key="5">
    <source>
        <dbReference type="Proteomes" id="UP000218209"/>
    </source>
</evidence>
<evidence type="ECO:0000256" key="1">
    <source>
        <dbReference type="ARBA" id="ARBA00006626"/>
    </source>
</evidence>
<dbReference type="AlphaFoldDB" id="A0A1X6PFI1"/>
<gene>
    <name evidence="4" type="ORF">BU14_0076s0052</name>
</gene>
<dbReference type="Pfam" id="PF04628">
    <property type="entry name" value="Sedlin_N"/>
    <property type="match status" value="1"/>
</dbReference>
<sequence length="178" mass="18873">MATSSGAGVTSTSRSGAGVGSGSRPVGRVACAAVINHNNAPLFLKVFKDAAGSLPRQTDAVVRMQMHEVVYNSLDVVEERLVALRAQSARDNDGFLGCLAVVGPMSLYGFVTNTHLKFIIALRSTGPHDYKDSTVKALFRKLHAAVIGAFLNPFTLPDAPIVSAGFEARVDEIARRFG</sequence>
<dbReference type="GO" id="GO:0006888">
    <property type="term" value="P:endoplasmic reticulum to Golgi vesicle-mediated transport"/>
    <property type="evidence" value="ECO:0007669"/>
    <property type="project" value="InterPro"/>
</dbReference>
<protein>
    <recommendedName>
        <fullName evidence="2">Trafficking protein particle complex subunit 2-like protein</fullName>
    </recommendedName>
</protein>
<dbReference type="Gene3D" id="3.30.450.70">
    <property type="match status" value="1"/>
</dbReference>
<proteinExistence type="inferred from homology"/>
<evidence type="ECO:0000256" key="2">
    <source>
        <dbReference type="ARBA" id="ARBA00024408"/>
    </source>
</evidence>
<keyword evidence="5" id="KW-1185">Reference proteome</keyword>
<feature type="region of interest" description="Disordered" evidence="3">
    <location>
        <begin position="1"/>
        <end position="24"/>
    </location>
</feature>
<dbReference type="SUPFAM" id="SSF64356">
    <property type="entry name" value="SNARE-like"/>
    <property type="match status" value="1"/>
</dbReference>
<dbReference type="CDD" id="cd14854">
    <property type="entry name" value="TRAPPC2L"/>
    <property type="match status" value="1"/>
</dbReference>
<dbReference type="OrthoDB" id="10258445at2759"/>
<name>A0A1X6PFI1_PORUM</name>
<evidence type="ECO:0000256" key="3">
    <source>
        <dbReference type="SAM" id="MobiDB-lite"/>
    </source>
</evidence>
<evidence type="ECO:0000313" key="4">
    <source>
        <dbReference type="EMBL" id="OSX79496.1"/>
    </source>
</evidence>